<reference evidence="2 3" key="1">
    <citation type="submission" date="2014-12" db="EMBL/GenBank/DDBJ databases">
        <title>Draft Genome Sequence of Pseudoalteromonas luteoviolacea HI1.</title>
        <authorList>
            <person name="Asahina A.Y."/>
            <person name="Hadfield M.G."/>
        </authorList>
    </citation>
    <scope>NUCLEOTIDE SEQUENCE [LARGE SCALE GENOMIC DNA]</scope>
    <source>
        <strain evidence="2 3">HI1</strain>
    </source>
</reference>
<feature type="transmembrane region" description="Helical" evidence="1">
    <location>
        <begin position="58"/>
        <end position="77"/>
    </location>
</feature>
<keyword evidence="1" id="KW-0812">Transmembrane</keyword>
<evidence type="ECO:0000313" key="2">
    <source>
        <dbReference type="EMBL" id="KID55848.1"/>
    </source>
</evidence>
<sequence length="84" mass="9988">MERVSDETWYAVLLFFSLIIVPFLIGLAIFKMYRKVFPVKPSEYDSVVEELDANRIGFFKPFLIGWLICGPIVFWFYNEYLVHV</sequence>
<feature type="transmembrane region" description="Helical" evidence="1">
    <location>
        <begin position="12"/>
        <end position="30"/>
    </location>
</feature>
<keyword evidence="1" id="KW-0472">Membrane</keyword>
<name>A0A0C1MMW1_9GAMM</name>
<comment type="caution">
    <text evidence="2">The sequence shown here is derived from an EMBL/GenBank/DDBJ whole genome shotgun (WGS) entry which is preliminary data.</text>
</comment>
<proteinExistence type="predicted"/>
<evidence type="ECO:0000256" key="1">
    <source>
        <dbReference type="SAM" id="Phobius"/>
    </source>
</evidence>
<accession>A0A0C1MMW1</accession>
<dbReference type="AlphaFoldDB" id="A0A0C1MMW1"/>
<dbReference type="Proteomes" id="UP000031327">
    <property type="component" value="Unassembled WGS sequence"/>
</dbReference>
<gene>
    <name evidence="2" type="ORF">JF50_15995</name>
</gene>
<evidence type="ECO:0000313" key="3">
    <source>
        <dbReference type="Proteomes" id="UP000031327"/>
    </source>
</evidence>
<organism evidence="2 3">
    <name type="scientific">Pseudoalteromonas luteoviolacea</name>
    <dbReference type="NCBI Taxonomy" id="43657"/>
    <lineage>
        <taxon>Bacteria</taxon>
        <taxon>Pseudomonadati</taxon>
        <taxon>Pseudomonadota</taxon>
        <taxon>Gammaproteobacteria</taxon>
        <taxon>Alteromonadales</taxon>
        <taxon>Pseudoalteromonadaceae</taxon>
        <taxon>Pseudoalteromonas</taxon>
    </lineage>
</organism>
<keyword evidence="1" id="KW-1133">Transmembrane helix</keyword>
<dbReference type="EMBL" id="JWIC01000007">
    <property type="protein sequence ID" value="KID55848.1"/>
    <property type="molecule type" value="Genomic_DNA"/>
</dbReference>
<protein>
    <submittedName>
        <fullName evidence="2">Uncharacterized protein</fullName>
    </submittedName>
</protein>